<reference evidence="1 2" key="1">
    <citation type="submission" date="2024-09" db="EMBL/GenBank/DDBJ databases">
        <authorList>
            <person name="Sun Q."/>
            <person name="Mori K."/>
        </authorList>
    </citation>
    <scope>NUCLEOTIDE SEQUENCE [LARGE SCALE GENOMIC DNA]</scope>
    <source>
        <strain evidence="1 2">NCAIM B.02537</strain>
    </source>
</reference>
<evidence type="ECO:0000313" key="2">
    <source>
        <dbReference type="Proteomes" id="UP001589943"/>
    </source>
</evidence>
<sequence length="152" mass="16527">MKALTTGPFTGRHAAALLVAFFAVVIAVNVIMARDAIGTFGGVVVENSYVASQEYNGWLREAAKERALGWSAKASRRSDGRLVVMLAGAPKDAVLSGDAWHPLGRLPDRTLSFTRQADGRFVSDQVLPAGRWIARFEARSGSQRWRGQQDVL</sequence>
<organism evidence="1 2">
    <name type="scientific">Novosphingobium aquiterrae</name>
    <dbReference type="NCBI Taxonomy" id="624388"/>
    <lineage>
        <taxon>Bacteria</taxon>
        <taxon>Pseudomonadati</taxon>
        <taxon>Pseudomonadota</taxon>
        <taxon>Alphaproteobacteria</taxon>
        <taxon>Sphingomonadales</taxon>
        <taxon>Sphingomonadaceae</taxon>
        <taxon>Novosphingobium</taxon>
    </lineage>
</organism>
<accession>A0ABV6PKT3</accession>
<comment type="caution">
    <text evidence="1">The sequence shown here is derived from an EMBL/GenBank/DDBJ whole genome shotgun (WGS) entry which is preliminary data.</text>
</comment>
<evidence type="ECO:0000313" key="1">
    <source>
        <dbReference type="EMBL" id="MFC0590461.1"/>
    </source>
</evidence>
<proteinExistence type="predicted"/>
<dbReference type="RefSeq" id="WP_379481920.1">
    <property type="nucleotide sequence ID" value="NZ_JBHLTL010000011.1"/>
</dbReference>
<dbReference type="Proteomes" id="UP001589943">
    <property type="component" value="Unassembled WGS sequence"/>
</dbReference>
<keyword evidence="2" id="KW-1185">Reference proteome</keyword>
<gene>
    <name evidence="1" type="ORF">ACFFF7_13710</name>
</gene>
<name>A0ABV6PKT3_9SPHN</name>
<protein>
    <submittedName>
        <fullName evidence="1">FixH family protein</fullName>
    </submittedName>
</protein>
<dbReference type="InterPro" id="IPR008620">
    <property type="entry name" value="FixH"/>
</dbReference>
<dbReference type="EMBL" id="JBHLTL010000011">
    <property type="protein sequence ID" value="MFC0590461.1"/>
    <property type="molecule type" value="Genomic_DNA"/>
</dbReference>
<dbReference type="Pfam" id="PF05751">
    <property type="entry name" value="FixH"/>
    <property type="match status" value="1"/>
</dbReference>